<dbReference type="InterPro" id="IPR007646">
    <property type="entry name" value="RNA_pol_Rpb2_4"/>
</dbReference>
<dbReference type="Gene3D" id="2.40.50.150">
    <property type="match status" value="1"/>
</dbReference>
<evidence type="ECO:0000256" key="9">
    <source>
        <dbReference type="SAM" id="MobiDB-lite"/>
    </source>
</evidence>
<dbReference type="Gene3D" id="3.90.1110.10">
    <property type="entry name" value="RNA polymerase Rpb2, domain 2"/>
    <property type="match status" value="1"/>
</dbReference>
<feature type="domain" description="RNA polymerase Rpb2" evidence="14">
    <location>
        <begin position="495"/>
        <end position="557"/>
    </location>
</feature>
<dbReference type="Pfam" id="PF04566">
    <property type="entry name" value="RNA_pol_Rpb2_4"/>
    <property type="match status" value="1"/>
</dbReference>
<evidence type="ECO:0000313" key="16">
    <source>
        <dbReference type="EMBL" id="QHT30836.1"/>
    </source>
</evidence>
<feature type="domain" description="RNA polymerase beta subunit protrusion" evidence="13">
    <location>
        <begin position="19"/>
        <end position="443"/>
    </location>
</feature>
<keyword evidence="5" id="KW-0548">Nucleotidyltransferase</keyword>
<dbReference type="GO" id="GO:0003677">
    <property type="term" value="F:DNA binding"/>
    <property type="evidence" value="ECO:0007669"/>
    <property type="project" value="InterPro"/>
</dbReference>
<proteinExistence type="inferred from homology"/>
<keyword evidence="8" id="KW-0804">Transcription</keyword>
<keyword evidence="6" id="KW-0479">Metal-binding</keyword>
<dbReference type="InterPro" id="IPR007644">
    <property type="entry name" value="RNA_pol_bsu_protrusion"/>
</dbReference>
<dbReference type="InterPro" id="IPR037034">
    <property type="entry name" value="RNA_pol_Rpb2_2_sf"/>
</dbReference>
<evidence type="ECO:0000256" key="6">
    <source>
        <dbReference type="ARBA" id="ARBA00022723"/>
    </source>
</evidence>
<evidence type="ECO:0000259" key="14">
    <source>
        <dbReference type="Pfam" id="PF04565"/>
    </source>
</evidence>
<evidence type="ECO:0000256" key="3">
    <source>
        <dbReference type="ARBA" id="ARBA00022478"/>
    </source>
</evidence>
<dbReference type="InterPro" id="IPR037033">
    <property type="entry name" value="DNA-dir_RNAP_su2_hyb_sf"/>
</dbReference>
<dbReference type="GO" id="GO:0046872">
    <property type="term" value="F:metal ion binding"/>
    <property type="evidence" value="ECO:0007669"/>
    <property type="project" value="UniProtKB-KW"/>
</dbReference>
<evidence type="ECO:0000259" key="11">
    <source>
        <dbReference type="Pfam" id="PF04560"/>
    </source>
</evidence>
<dbReference type="GO" id="GO:0006351">
    <property type="term" value="P:DNA-templated transcription"/>
    <property type="evidence" value="ECO:0007669"/>
    <property type="project" value="InterPro"/>
</dbReference>
<dbReference type="InterPro" id="IPR014724">
    <property type="entry name" value="RNA_pol_RPB2_OB-fold"/>
</dbReference>
<evidence type="ECO:0000256" key="1">
    <source>
        <dbReference type="ARBA" id="ARBA00006835"/>
    </source>
</evidence>
<name>A0A6C0ENT4_9ZZZZ</name>
<dbReference type="EC" id="2.7.7.6" evidence="2"/>
<dbReference type="AlphaFoldDB" id="A0A6C0ENT4"/>
<protein>
    <recommendedName>
        <fullName evidence="2">DNA-directed RNA polymerase</fullName>
        <ecNumber evidence="2">2.7.7.6</ecNumber>
    </recommendedName>
</protein>
<feature type="region of interest" description="Disordered" evidence="9">
    <location>
        <begin position="206"/>
        <end position="229"/>
    </location>
</feature>
<dbReference type="Pfam" id="PF04560">
    <property type="entry name" value="RNA_pol_Rpb2_7"/>
    <property type="match status" value="1"/>
</dbReference>
<evidence type="ECO:0000259" key="15">
    <source>
        <dbReference type="Pfam" id="PF04566"/>
    </source>
</evidence>
<sequence length="1172" mass="133142">MDIARHVLDTYFKDTTNPLVRHHLDSFRDMLNTKIPSFVVGINPLTLNLGDTRFIKVYIGGKKGNEMFYSAPVDEIGNAVLPHQCRLDNKTYALDIRMNVDVEYVFDNVSENRRFENVLMGQIPLMLKSPLCYLAPMTSDELYGSGECRFELGGYFVIGGAEKVLLTQERLAENMFYASKRKQVTSASSGTKTLVQKETVSKLEDATKDEPDEYVAGIRSSSEDGTKGPYSHFLIIPPSNKKPDDPKQLANTSDFSSFSTRRLAVITLPDFTQPVPVLSVFYALGLTSDQDIYDTILAGIPLDDRTQYDEIFAELVLSHDLFTKQEMLKEKDQNQDANLLFLKRQTRTRSEGAVYINLYEKLFPHCAPIEGESPAAFYRRKAYLLGYMARMAMDVALEINPKTDRDHFRFKRLSASGELFFQEFRRVYKEVSKRMLTEMDSRIHFEQQQYVGKKLAELLQEENIGYYWRASSFMYEIEKSFKGKWGGKDGIAQELARYSYLGTVAQLRRVNMDVDKGGKIVEMRRIHSSTWGIMCPIDNPDGRNIGLIKSMTLLCSISTASPSRDIYEIIKKNKEFIPLSLINPSMWEPHWTRVYLNSDLTGVLRRNSNSLNETLLEDRRAGRIPKFISISWNRLENEYLIYTDAGRPARPVYQEGVKPEQIKKLNSWETISSKHMDYIDAAETENLRISMEPFNQNLQSEIHGITILSASASVSPNCDFDPGTRNAFSCQQLKQACSWYNTAFSKRFDTIATWLNYAQRPLSQTWVYNHILGCLPYGENPMVALMIYSGYNQEDSVLLNESALNRGMFHTTYYHSYDFEEEAINMAFDRGEVTVLESTEFGNIATDPKYRETVTRKEGYNYDLLDSDGIIRAGVEVDDKTILVGTVYPNKNSSGAITGYMDNSKVTKKGQVGFVDSVYRYVTKTGLRAAKIRIAEHRVPILGDKFSARHGQKGTVGLRVREEDMPYTAKGLRPDMIVNPHAFPSRMTIGQFIESMSTKLGLEMGSLIDSTPFSTQNRVSETSELLLKAGFHPYGHEVLYNGQTGEMMEAEIFMAPTYYIRSKLMVEDKLNYRATGPKKLLTHQPVEGRANDGGLRIGEMERDCLITHGVSKFLNESLMERSDKTELLFQPESGLLDANPELESVILTTPYALGLTIHELESMHISVNLSSS</sequence>
<dbReference type="GO" id="GO:0000428">
    <property type="term" value="C:DNA-directed RNA polymerase complex"/>
    <property type="evidence" value="ECO:0007669"/>
    <property type="project" value="UniProtKB-KW"/>
</dbReference>
<dbReference type="PANTHER" id="PTHR20856">
    <property type="entry name" value="DNA-DIRECTED RNA POLYMERASE I SUBUNIT 2"/>
    <property type="match status" value="1"/>
</dbReference>
<evidence type="ECO:0000256" key="2">
    <source>
        <dbReference type="ARBA" id="ARBA00012418"/>
    </source>
</evidence>
<dbReference type="InterPro" id="IPR007642">
    <property type="entry name" value="RNA_pol_Rpb2_2"/>
</dbReference>
<feature type="domain" description="RNA polymerase Rpb2" evidence="15">
    <location>
        <begin position="594"/>
        <end position="652"/>
    </location>
</feature>
<dbReference type="GO" id="GO:0032549">
    <property type="term" value="F:ribonucleoside binding"/>
    <property type="evidence" value="ECO:0007669"/>
    <property type="project" value="InterPro"/>
</dbReference>
<keyword evidence="7" id="KW-0862">Zinc</keyword>
<feature type="domain" description="RNA polymerase Rpb2" evidence="12">
    <location>
        <begin position="263"/>
        <end position="413"/>
    </location>
</feature>
<dbReference type="GO" id="GO:0003899">
    <property type="term" value="F:DNA-directed RNA polymerase activity"/>
    <property type="evidence" value="ECO:0007669"/>
    <property type="project" value="UniProtKB-EC"/>
</dbReference>
<dbReference type="Pfam" id="PF04563">
    <property type="entry name" value="RNA_pol_Rpb2_1"/>
    <property type="match status" value="1"/>
</dbReference>
<dbReference type="Gene3D" id="3.90.1800.10">
    <property type="entry name" value="RNA polymerase alpha subunit dimerisation domain"/>
    <property type="match status" value="1"/>
</dbReference>
<comment type="similarity">
    <text evidence="1">Belongs to the RNA polymerase beta chain family.</text>
</comment>
<evidence type="ECO:0000256" key="5">
    <source>
        <dbReference type="ARBA" id="ARBA00022695"/>
    </source>
</evidence>
<dbReference type="SUPFAM" id="SSF64484">
    <property type="entry name" value="beta and beta-prime subunits of DNA dependent RNA-polymerase"/>
    <property type="match status" value="2"/>
</dbReference>
<evidence type="ECO:0000259" key="10">
    <source>
        <dbReference type="Pfam" id="PF00562"/>
    </source>
</evidence>
<evidence type="ECO:0000256" key="7">
    <source>
        <dbReference type="ARBA" id="ARBA00022833"/>
    </source>
</evidence>
<dbReference type="CDD" id="cd00653">
    <property type="entry name" value="RNA_pol_B_RPB2"/>
    <property type="match status" value="1"/>
</dbReference>
<dbReference type="InterPro" id="IPR007641">
    <property type="entry name" value="RNA_pol_Rpb2_7"/>
</dbReference>
<feature type="domain" description="DNA-directed RNA polymerase subunit 2 hybrid-binding" evidence="10">
    <location>
        <begin position="712"/>
        <end position="1090"/>
    </location>
</feature>
<dbReference type="InterPro" id="IPR007645">
    <property type="entry name" value="RNA_pol_Rpb2_3"/>
</dbReference>
<organism evidence="16">
    <name type="scientific">viral metagenome</name>
    <dbReference type="NCBI Taxonomy" id="1070528"/>
    <lineage>
        <taxon>unclassified sequences</taxon>
        <taxon>metagenomes</taxon>
        <taxon>organismal metagenomes</taxon>
    </lineage>
</organism>
<feature type="domain" description="RNA polymerase Rpb2" evidence="11">
    <location>
        <begin position="1093"/>
        <end position="1170"/>
    </location>
</feature>
<dbReference type="InterPro" id="IPR007120">
    <property type="entry name" value="DNA-dir_RNAP_su2_dom"/>
</dbReference>
<evidence type="ECO:0000256" key="8">
    <source>
        <dbReference type="ARBA" id="ARBA00023163"/>
    </source>
</evidence>
<dbReference type="InterPro" id="IPR015712">
    <property type="entry name" value="DNA-dir_RNA_pol_su2"/>
</dbReference>
<dbReference type="Pfam" id="PF04561">
    <property type="entry name" value="RNA_pol_Rpb2_2"/>
    <property type="match status" value="1"/>
</dbReference>
<dbReference type="EMBL" id="MN738913">
    <property type="protein sequence ID" value="QHT30836.1"/>
    <property type="molecule type" value="Genomic_DNA"/>
</dbReference>
<keyword evidence="3" id="KW-0240">DNA-directed RNA polymerase</keyword>
<evidence type="ECO:0000259" key="12">
    <source>
        <dbReference type="Pfam" id="PF04561"/>
    </source>
</evidence>
<dbReference type="Gene3D" id="2.40.270.10">
    <property type="entry name" value="DNA-directed RNA polymerase, subunit 2, domain 6"/>
    <property type="match status" value="1"/>
</dbReference>
<keyword evidence="4" id="KW-0808">Transferase</keyword>
<accession>A0A6C0ENT4</accession>
<evidence type="ECO:0000259" key="13">
    <source>
        <dbReference type="Pfam" id="PF04563"/>
    </source>
</evidence>
<evidence type="ECO:0000256" key="4">
    <source>
        <dbReference type="ARBA" id="ARBA00022679"/>
    </source>
</evidence>
<dbReference type="Pfam" id="PF00562">
    <property type="entry name" value="RNA_pol_Rpb2_6"/>
    <property type="match status" value="1"/>
</dbReference>
<reference evidence="16" key="1">
    <citation type="journal article" date="2020" name="Nature">
        <title>Giant virus diversity and host interactions through global metagenomics.</title>
        <authorList>
            <person name="Schulz F."/>
            <person name="Roux S."/>
            <person name="Paez-Espino D."/>
            <person name="Jungbluth S."/>
            <person name="Walsh D.A."/>
            <person name="Denef V.J."/>
            <person name="McMahon K.D."/>
            <person name="Konstantinidis K.T."/>
            <person name="Eloe-Fadrosh E.A."/>
            <person name="Kyrpides N.C."/>
            <person name="Woyke T."/>
        </authorList>
    </citation>
    <scope>NUCLEOTIDE SEQUENCE</scope>
    <source>
        <strain evidence="16">GVMAG-M-3300009151-50</strain>
    </source>
</reference>
<dbReference type="Pfam" id="PF04565">
    <property type="entry name" value="RNA_pol_Rpb2_3"/>
    <property type="match status" value="1"/>
</dbReference>
<dbReference type="Gene3D" id="3.90.1100.10">
    <property type="match status" value="2"/>
</dbReference>